<dbReference type="CDD" id="cd04645">
    <property type="entry name" value="LbH_gamma_CA_like"/>
    <property type="match status" value="1"/>
</dbReference>
<gene>
    <name evidence="2" type="ORF">PTTT1_LOCUS6837</name>
</gene>
<dbReference type="PANTHER" id="PTHR13061:SF29">
    <property type="entry name" value="GAMMA CARBONIC ANHYDRASE-LIKE 1, MITOCHONDRIAL-RELATED"/>
    <property type="match status" value="1"/>
</dbReference>
<dbReference type="InterPro" id="IPR047324">
    <property type="entry name" value="LbH_gamma_CA-like"/>
</dbReference>
<evidence type="ECO:0000313" key="2">
    <source>
        <dbReference type="EMBL" id="CAG9278412.1"/>
    </source>
</evidence>
<reference evidence="2" key="1">
    <citation type="submission" date="2022-02" db="EMBL/GenBank/DDBJ databases">
        <authorList>
            <person name="Giguere J D."/>
        </authorList>
    </citation>
    <scope>NUCLEOTIDE SEQUENCE</scope>
    <source>
        <strain evidence="2">CCAP 1055/1</strain>
    </source>
</reference>
<dbReference type="PANTHER" id="PTHR13061">
    <property type="entry name" value="DYNACTIN SUBUNIT P25"/>
    <property type="match status" value="1"/>
</dbReference>
<dbReference type="SMR" id="A0A8J9X3G9"/>
<sequence>MSKPSIVQRFRQTLGRALRETGQALERLGVKTASLANTKHDFYDDPVPYEDFLSRHRHQLPFLMSGRPIVHDDVAYLAPCSTLIGSVRVGPGASIWYGAILRADLCANANNEVDPWEITGRESRTTYHGGGIFIGEDSNVQDGAILTSRSDHCRIGKGVTIGHLAQIHSATVGDFSLIGMGSVVLEGAVVETEAFVAAGAVVAPGQVIKEGELWVGNPARKLRDLTPPQREKLHYQSSEYVKVADMHVGSMELGGNLSQELLEERYPSLPPGNVALADVVNEHDGDTMHESKEDRAAPTSTKGGPI</sequence>
<name>A0A8J9X3G9_PHATR</name>
<accession>A0A8J9X3G9</accession>
<feature type="compositionally biased region" description="Basic and acidic residues" evidence="1">
    <location>
        <begin position="286"/>
        <end position="296"/>
    </location>
</feature>
<evidence type="ECO:0008006" key="3">
    <source>
        <dbReference type="Google" id="ProtNLM"/>
    </source>
</evidence>
<dbReference type="EMBL" id="OU594951">
    <property type="protein sequence ID" value="CAG9278412.1"/>
    <property type="molecule type" value="Genomic_DNA"/>
</dbReference>
<dbReference type="InterPro" id="IPR011004">
    <property type="entry name" value="Trimer_LpxA-like_sf"/>
</dbReference>
<organism evidence="2">
    <name type="scientific">Phaeodactylum tricornutum</name>
    <name type="common">Diatom</name>
    <dbReference type="NCBI Taxonomy" id="2850"/>
    <lineage>
        <taxon>Eukaryota</taxon>
        <taxon>Sar</taxon>
        <taxon>Stramenopiles</taxon>
        <taxon>Ochrophyta</taxon>
        <taxon>Bacillariophyta</taxon>
        <taxon>Bacillariophyceae</taxon>
        <taxon>Bacillariophycidae</taxon>
        <taxon>Naviculales</taxon>
        <taxon>Phaeodactylaceae</taxon>
        <taxon>Phaeodactylum</taxon>
    </lineage>
</organism>
<dbReference type="InterPro" id="IPR050484">
    <property type="entry name" value="Transf_Hexapept/Carb_Anhydrase"/>
</dbReference>
<feature type="region of interest" description="Disordered" evidence="1">
    <location>
        <begin position="286"/>
        <end position="306"/>
    </location>
</feature>
<dbReference type="AlphaFoldDB" id="A0A8J9X3G9"/>
<protein>
    <recommendedName>
        <fullName evidence="3">Gamma carbonic anhydrase</fullName>
    </recommendedName>
</protein>
<dbReference type="Gene3D" id="2.160.10.10">
    <property type="entry name" value="Hexapeptide repeat proteins"/>
    <property type="match status" value="1"/>
</dbReference>
<proteinExistence type="predicted"/>
<dbReference type="SUPFAM" id="SSF51161">
    <property type="entry name" value="Trimeric LpxA-like enzymes"/>
    <property type="match status" value="1"/>
</dbReference>
<evidence type="ECO:0000256" key="1">
    <source>
        <dbReference type="SAM" id="MobiDB-lite"/>
    </source>
</evidence>
<dbReference type="OMA" id="CANANNE"/>
<dbReference type="Proteomes" id="UP000836788">
    <property type="component" value="Chromosome 10"/>
</dbReference>